<evidence type="ECO:0000313" key="2">
    <source>
        <dbReference type="Proteomes" id="UP000204391"/>
    </source>
</evidence>
<reference evidence="1 2" key="1">
    <citation type="journal article" date="2003" name="Int. J. Syst. Evol. Microbiol.">
        <title>Virgibacillus carmonensis sp. nov., Virgibacillus necropolis sp. nov. and Virgibacillus picturae sp. nov., three novel species isolated from deteriorated mural paintings, transfer of the species of the genus salibacillus to Virgibacillus, as Virgibacillus marismortui comb. nov. and Virgibacillus salexigens comb. nov., and emended description of the genus Virgibacillus.</title>
        <authorList>
            <person name="Heyrman J."/>
            <person name="Logan N.A."/>
            <person name="Busse H.J."/>
            <person name="Balcaen A."/>
            <person name="Lebbe L."/>
            <person name="Rodriguez-Diaz M."/>
            <person name="Swings J."/>
            <person name="De Vos P."/>
        </authorList>
    </citation>
    <scope>NUCLEOTIDE SEQUENCE [LARGE SCALE GENOMIC DNA]</scope>
    <source>
        <strain evidence="1 2">LMG 19488</strain>
    </source>
</reference>
<dbReference type="InterPro" id="IPR050312">
    <property type="entry name" value="IolE/XylAMocC-like"/>
</dbReference>
<dbReference type="RefSeq" id="WP_089530975.1">
    <property type="nucleotide sequence ID" value="NZ_CP022437.1"/>
</dbReference>
<dbReference type="OrthoDB" id="9798407at2"/>
<dbReference type="EMBL" id="CP022437">
    <property type="protein sequence ID" value="ASN04324.1"/>
    <property type="molecule type" value="Genomic_DNA"/>
</dbReference>
<protein>
    <submittedName>
        <fullName evidence="1">Sugar phosphate isomerase</fullName>
    </submittedName>
</protein>
<sequence length="261" mass="30365">MTLKSKLAAQMYSVRLEFEKDCEGTLRRLKDIGFEAIQLDGMRGNDPEKVAELIRKYDLKVAGMHIKHDRFFNDLDNVLYEAYLFQCKTIYDKYIDDEDQHEEGYKKTKKKLLEVARDLSPLGFRVGVHNPEYDYNNQVNGRKLLDYLTDPVDGICIYSEPDTYWMTVAGENPVETLKKYSGRAPILHLKDYKEGFESDDMDNNLVEVGLGDVNMEEVIQWGEWNGVEFYCIEQDYSKIGIFESLKQGFEHILHLGNKIKS</sequence>
<name>A0A221M9J9_9BACI</name>
<dbReference type="KEGG" id="vne:CFK40_04515"/>
<dbReference type="GO" id="GO:0016853">
    <property type="term" value="F:isomerase activity"/>
    <property type="evidence" value="ECO:0007669"/>
    <property type="project" value="UniProtKB-KW"/>
</dbReference>
<evidence type="ECO:0000313" key="1">
    <source>
        <dbReference type="EMBL" id="ASN04324.1"/>
    </source>
</evidence>
<dbReference type="Gene3D" id="3.20.20.150">
    <property type="entry name" value="Divalent-metal-dependent TIM barrel enzymes"/>
    <property type="match status" value="1"/>
</dbReference>
<dbReference type="InterPro" id="IPR036237">
    <property type="entry name" value="Xyl_isomerase-like_sf"/>
</dbReference>
<proteinExistence type="predicted"/>
<gene>
    <name evidence="1" type="ORF">CFK40_04515</name>
</gene>
<keyword evidence="1" id="KW-0413">Isomerase</keyword>
<dbReference type="PANTHER" id="PTHR12110:SF41">
    <property type="entry name" value="INOSOSE DEHYDRATASE"/>
    <property type="match status" value="1"/>
</dbReference>
<organism evidence="1 2">
    <name type="scientific">Virgibacillus necropolis</name>
    <dbReference type="NCBI Taxonomy" id="163877"/>
    <lineage>
        <taxon>Bacteria</taxon>
        <taxon>Bacillati</taxon>
        <taxon>Bacillota</taxon>
        <taxon>Bacilli</taxon>
        <taxon>Bacillales</taxon>
        <taxon>Bacillaceae</taxon>
        <taxon>Virgibacillus</taxon>
    </lineage>
</organism>
<keyword evidence="2" id="KW-1185">Reference proteome</keyword>
<dbReference type="Proteomes" id="UP000204391">
    <property type="component" value="Chromosome"/>
</dbReference>
<dbReference type="PANTHER" id="PTHR12110">
    <property type="entry name" value="HYDROXYPYRUVATE ISOMERASE"/>
    <property type="match status" value="1"/>
</dbReference>
<dbReference type="AlphaFoldDB" id="A0A221M9J9"/>
<accession>A0A221M9J9</accession>
<dbReference type="SUPFAM" id="SSF51658">
    <property type="entry name" value="Xylose isomerase-like"/>
    <property type="match status" value="1"/>
</dbReference>